<dbReference type="Gene3D" id="2.40.320.10">
    <property type="entry name" value="Hypothetical Protein Pfu-838710-001"/>
    <property type="match status" value="1"/>
</dbReference>
<dbReference type="AlphaFoldDB" id="A0A1G2BRR3"/>
<proteinExistence type="predicted"/>
<evidence type="ECO:0000313" key="1">
    <source>
        <dbReference type="EMBL" id="OGY91778.1"/>
    </source>
</evidence>
<sequence>MASLYECEVRYTIAHIESFSNTLRQLDARLVYPYAFTDYYFVPEAGGWDLLEKNLRIREWQTPSNPTTVYFVKNEIITSGEIQCKRALYPDGKVPLMSTDRETCARVLADLGFIPWITIRKEHASFWELPKHGFNTVTEYIEGIGWTGELEFAGDDVRKAQMKIQQALALLAIPKETVSFKPISAIYAERTASL</sequence>
<evidence type="ECO:0008006" key="3">
    <source>
        <dbReference type="Google" id="ProtNLM"/>
    </source>
</evidence>
<comment type="caution">
    <text evidence="1">The sequence shown here is derived from an EMBL/GenBank/DDBJ whole genome shotgun (WGS) entry which is preliminary data.</text>
</comment>
<dbReference type="EMBL" id="MHKN01000033">
    <property type="protein sequence ID" value="OGY91778.1"/>
    <property type="molecule type" value="Genomic_DNA"/>
</dbReference>
<name>A0A1G2BRR3_9BACT</name>
<evidence type="ECO:0000313" key="2">
    <source>
        <dbReference type="Proteomes" id="UP000177349"/>
    </source>
</evidence>
<dbReference type="SUPFAM" id="SSF55154">
    <property type="entry name" value="CYTH-like phosphatases"/>
    <property type="match status" value="1"/>
</dbReference>
<reference evidence="1 2" key="1">
    <citation type="journal article" date="2016" name="Nat. Commun.">
        <title>Thousands of microbial genomes shed light on interconnected biogeochemical processes in an aquifer system.</title>
        <authorList>
            <person name="Anantharaman K."/>
            <person name="Brown C.T."/>
            <person name="Hug L.A."/>
            <person name="Sharon I."/>
            <person name="Castelle C.J."/>
            <person name="Probst A.J."/>
            <person name="Thomas B.C."/>
            <person name="Singh A."/>
            <person name="Wilkins M.J."/>
            <person name="Karaoz U."/>
            <person name="Brodie E.L."/>
            <person name="Williams K.H."/>
            <person name="Hubbard S.S."/>
            <person name="Banfield J.F."/>
        </authorList>
    </citation>
    <scope>NUCLEOTIDE SEQUENCE [LARGE SCALE GENOMIC DNA]</scope>
</reference>
<protein>
    <recommendedName>
        <fullName evidence="3">CYTH domain-containing protein</fullName>
    </recommendedName>
</protein>
<dbReference type="InterPro" id="IPR033469">
    <property type="entry name" value="CYTH-like_dom_sf"/>
</dbReference>
<organism evidence="1 2">
    <name type="scientific">Candidatus Komeilibacteria bacterium RIFCSPLOWO2_01_FULL_53_11</name>
    <dbReference type="NCBI Taxonomy" id="1798552"/>
    <lineage>
        <taxon>Bacteria</taxon>
        <taxon>Candidatus Komeiliibacteriota</taxon>
    </lineage>
</organism>
<gene>
    <name evidence="1" type="ORF">A3B31_01430</name>
</gene>
<dbReference type="Proteomes" id="UP000177349">
    <property type="component" value="Unassembled WGS sequence"/>
</dbReference>
<accession>A0A1G2BRR3</accession>